<dbReference type="PANTHER" id="PTHR33991">
    <property type="entry name" value="DNA REPAIR PROTEIN RECO"/>
    <property type="match status" value="1"/>
</dbReference>
<reference evidence="6 7" key="1">
    <citation type="submission" date="2012-05" db="EMBL/GenBank/DDBJ databases">
        <authorList>
            <person name="Weinstock G."/>
            <person name="Sodergren E."/>
            <person name="Lobos E.A."/>
            <person name="Fulton L."/>
            <person name="Fulton R."/>
            <person name="Courtney L."/>
            <person name="Fronick C."/>
            <person name="O'Laughlin M."/>
            <person name="Godfrey J."/>
            <person name="Wilson R.M."/>
            <person name="Miner T."/>
            <person name="Farmer C."/>
            <person name="Delehaunty K."/>
            <person name="Cordes M."/>
            <person name="Minx P."/>
            <person name="Tomlinson C."/>
            <person name="Chen J."/>
            <person name="Wollam A."/>
            <person name="Pepin K.H."/>
            <person name="Bhonagiri V."/>
            <person name="Zhang X."/>
            <person name="Suruliraj S."/>
            <person name="Warren W."/>
            <person name="Mitreva M."/>
            <person name="Mardis E.R."/>
            <person name="Wilson R.K."/>
        </authorList>
    </citation>
    <scope>NUCLEOTIDE SEQUENCE [LARGE SCALE GENOMIC DNA]</scope>
    <source>
        <strain evidence="6 7">F0055</strain>
    </source>
</reference>
<name>L1N0X5_9BACT</name>
<dbReference type="Gene3D" id="2.40.50.140">
    <property type="entry name" value="Nucleic acid-binding proteins"/>
    <property type="match status" value="1"/>
</dbReference>
<dbReference type="RefSeq" id="WP_009161194.1">
    <property type="nucleotide sequence ID" value="NZ_KB290963.1"/>
</dbReference>
<protein>
    <recommendedName>
        <fullName evidence="4">DNA repair protein RecO</fullName>
    </recommendedName>
    <alternativeName>
        <fullName evidence="4">Recombination protein O</fullName>
    </alternativeName>
</protein>
<proteinExistence type="inferred from homology"/>
<organism evidence="6 7">
    <name type="scientific">Hoylesella saccharolytica F0055</name>
    <dbReference type="NCBI Taxonomy" id="1127699"/>
    <lineage>
        <taxon>Bacteria</taxon>
        <taxon>Pseudomonadati</taxon>
        <taxon>Bacteroidota</taxon>
        <taxon>Bacteroidia</taxon>
        <taxon>Bacteroidales</taxon>
        <taxon>Prevotellaceae</taxon>
        <taxon>Hoylesella</taxon>
    </lineage>
</organism>
<dbReference type="HOGENOM" id="CLU_087596_0_0_10"/>
<dbReference type="EMBL" id="AMEP01000150">
    <property type="protein sequence ID" value="EKX96851.1"/>
    <property type="molecule type" value="Genomic_DNA"/>
</dbReference>
<evidence type="ECO:0000259" key="5">
    <source>
        <dbReference type="Pfam" id="PF11967"/>
    </source>
</evidence>
<dbReference type="OrthoDB" id="9789152at2"/>
<dbReference type="HAMAP" id="MF_00201">
    <property type="entry name" value="RecO"/>
    <property type="match status" value="1"/>
</dbReference>
<dbReference type="SUPFAM" id="SSF50249">
    <property type="entry name" value="Nucleic acid-binding proteins"/>
    <property type="match status" value="1"/>
</dbReference>
<accession>L1N0X5</accession>
<dbReference type="GO" id="GO:0006302">
    <property type="term" value="P:double-strand break repair"/>
    <property type="evidence" value="ECO:0007669"/>
    <property type="project" value="TreeGrafter"/>
</dbReference>
<evidence type="ECO:0000313" key="7">
    <source>
        <dbReference type="Proteomes" id="UP000010433"/>
    </source>
</evidence>
<feature type="domain" description="DNA replication/recombination mediator RecO N-terminal" evidence="5">
    <location>
        <begin position="1"/>
        <end position="81"/>
    </location>
</feature>
<dbReference type="SUPFAM" id="SSF57863">
    <property type="entry name" value="ArfGap/RecO-like zinc finger"/>
    <property type="match status" value="1"/>
</dbReference>
<dbReference type="GO" id="GO:0006310">
    <property type="term" value="P:DNA recombination"/>
    <property type="evidence" value="ECO:0007669"/>
    <property type="project" value="UniProtKB-UniRule"/>
</dbReference>
<dbReference type="NCBIfam" id="TIGR00613">
    <property type="entry name" value="reco"/>
    <property type="match status" value="1"/>
</dbReference>
<dbReference type="STRING" id="1127699.HMPREF9151_02334"/>
<dbReference type="InterPro" id="IPR022572">
    <property type="entry name" value="DNA_rep/recomb_RecO_N"/>
</dbReference>
<evidence type="ECO:0000256" key="2">
    <source>
        <dbReference type="ARBA" id="ARBA00023172"/>
    </source>
</evidence>
<dbReference type="Pfam" id="PF11967">
    <property type="entry name" value="RecO_N"/>
    <property type="match status" value="1"/>
</dbReference>
<comment type="similarity">
    <text evidence="4">Belongs to the RecO family.</text>
</comment>
<evidence type="ECO:0000256" key="3">
    <source>
        <dbReference type="ARBA" id="ARBA00023204"/>
    </source>
</evidence>
<dbReference type="InterPro" id="IPR037278">
    <property type="entry name" value="ARFGAP/RecO"/>
</dbReference>
<dbReference type="PANTHER" id="PTHR33991:SF1">
    <property type="entry name" value="DNA REPAIR PROTEIN RECO"/>
    <property type="match status" value="1"/>
</dbReference>
<keyword evidence="7" id="KW-1185">Reference proteome</keyword>
<dbReference type="Pfam" id="PF02565">
    <property type="entry name" value="RecO_C"/>
    <property type="match status" value="1"/>
</dbReference>
<evidence type="ECO:0000256" key="4">
    <source>
        <dbReference type="HAMAP-Rule" id="MF_00201"/>
    </source>
</evidence>
<keyword evidence="3 4" id="KW-0234">DNA repair</keyword>
<comment type="function">
    <text evidence="4">Involved in DNA repair and RecF pathway recombination.</text>
</comment>
<gene>
    <name evidence="4" type="primary">recO</name>
    <name evidence="6" type="ORF">HMPREF9151_02334</name>
</gene>
<dbReference type="AlphaFoldDB" id="L1N0X5"/>
<keyword evidence="2 4" id="KW-0233">DNA recombination</keyword>
<dbReference type="InterPro" id="IPR003717">
    <property type="entry name" value="RecO"/>
</dbReference>
<dbReference type="InterPro" id="IPR012340">
    <property type="entry name" value="NA-bd_OB-fold"/>
</dbReference>
<dbReference type="GO" id="GO:0043590">
    <property type="term" value="C:bacterial nucleoid"/>
    <property type="evidence" value="ECO:0007669"/>
    <property type="project" value="TreeGrafter"/>
</dbReference>
<evidence type="ECO:0000256" key="1">
    <source>
        <dbReference type="ARBA" id="ARBA00022763"/>
    </source>
</evidence>
<evidence type="ECO:0000313" key="6">
    <source>
        <dbReference type="EMBL" id="EKX96851.1"/>
    </source>
</evidence>
<comment type="caution">
    <text evidence="6">The sequence shown here is derived from an EMBL/GenBank/DDBJ whole genome shotgun (WGS) entry which is preliminary data.</text>
</comment>
<sequence>MLIKTRAIVLRAFRYGETQLIIELLTEQCGRVSFINKVPRTAKAKIKKQLFQPLTILDLEFERRPNTNLQHIRDVQLAHPFRSIPFDAGKLSISLFLSEFLYYATKDEQDNRPLFKYVETSMCWLDEAQHSFANFHLTFMMRLSRFLGFYPNLDDYSEGCLFDLRNGCFAPVTPLHPDFLTIDETRKINLLMRMTPDTMHLFTMSRQERNRCTEIILTFYRLHIPNFPELKSFEVLRELFV</sequence>
<keyword evidence="1 4" id="KW-0227">DNA damage</keyword>
<dbReference type="Proteomes" id="UP000010433">
    <property type="component" value="Unassembled WGS sequence"/>
</dbReference>
<dbReference type="PATRIC" id="fig|1127699.3.peg.2134"/>